<feature type="binding site" evidence="12">
    <location>
        <begin position="276"/>
        <end position="279"/>
    </location>
    <ligand>
        <name>pyridoxal 5'-phosphate</name>
        <dbReference type="ChEBI" id="CHEBI:597326"/>
    </ligand>
</feature>
<dbReference type="InterPro" id="IPR029066">
    <property type="entry name" value="PLP-binding_barrel"/>
</dbReference>
<evidence type="ECO:0000256" key="6">
    <source>
        <dbReference type="ARBA" id="ARBA00023239"/>
    </source>
</evidence>
<evidence type="ECO:0000259" key="15">
    <source>
        <dbReference type="Pfam" id="PF00278"/>
    </source>
</evidence>
<dbReference type="EMBL" id="LN827929">
    <property type="protein sequence ID" value="CEZ20204.1"/>
    <property type="molecule type" value="Genomic_DNA"/>
</dbReference>
<dbReference type="SUPFAM" id="SSF50621">
    <property type="entry name" value="Alanine racemase C-terminal domain-like"/>
    <property type="match status" value="1"/>
</dbReference>
<evidence type="ECO:0000256" key="3">
    <source>
        <dbReference type="ARBA" id="ARBA00022793"/>
    </source>
</evidence>
<evidence type="ECO:0000256" key="11">
    <source>
        <dbReference type="ARBA" id="ARBA00074972"/>
    </source>
</evidence>
<evidence type="ECO:0000313" key="17">
    <source>
        <dbReference type="EMBL" id="CEZ20204.1"/>
    </source>
</evidence>
<feature type="domain" description="Orn/DAP/Arg decarboxylase 2 C-terminal" evidence="15">
    <location>
        <begin position="33"/>
        <end position="371"/>
    </location>
</feature>
<comment type="function">
    <text evidence="12">Specifically catalyzes the decarboxylation of meso-diaminopimelate (meso-DAP) to L-lysine.</text>
</comment>
<dbReference type="SUPFAM" id="SSF51419">
    <property type="entry name" value="PLP-binding barrel"/>
    <property type="match status" value="1"/>
</dbReference>
<evidence type="ECO:0000259" key="16">
    <source>
        <dbReference type="Pfam" id="PF02784"/>
    </source>
</evidence>
<dbReference type="GO" id="GO:0008836">
    <property type="term" value="F:diaminopimelate decarboxylase activity"/>
    <property type="evidence" value="ECO:0007669"/>
    <property type="project" value="UniProtKB-UniRule"/>
</dbReference>
<dbReference type="HAMAP" id="MF_02120">
    <property type="entry name" value="LysA"/>
    <property type="match status" value="1"/>
</dbReference>
<keyword evidence="2 12" id="KW-0028">Amino-acid biosynthesis</keyword>
<comment type="pathway">
    <text evidence="8 12 14">Amino-acid biosynthesis; L-lysine biosynthesis via DAP pathway; L-lysine from DL-2,6-diaminopimelate: step 1/1.</text>
</comment>
<dbReference type="FunFam" id="3.20.20.10:FF:000003">
    <property type="entry name" value="Diaminopimelate decarboxylase"/>
    <property type="match status" value="1"/>
</dbReference>
<dbReference type="PANTHER" id="PTHR43727">
    <property type="entry name" value="DIAMINOPIMELATE DECARBOXYLASE"/>
    <property type="match status" value="1"/>
</dbReference>
<dbReference type="InterPro" id="IPR022643">
    <property type="entry name" value="De-COase2_C"/>
</dbReference>
<feature type="modified residue" description="N6-(pyridoxal phosphate)lysine" evidence="12 13">
    <location>
        <position position="63"/>
    </location>
</feature>
<evidence type="ECO:0000256" key="9">
    <source>
        <dbReference type="ARBA" id="ARBA00060983"/>
    </source>
</evidence>
<dbReference type="PRINTS" id="PR01179">
    <property type="entry name" value="ODADCRBXLASE"/>
</dbReference>
<evidence type="ECO:0000256" key="5">
    <source>
        <dbReference type="ARBA" id="ARBA00023154"/>
    </source>
</evidence>
<evidence type="ECO:0000256" key="8">
    <source>
        <dbReference type="ARBA" id="ARBA00060643"/>
    </source>
</evidence>
<evidence type="ECO:0000256" key="13">
    <source>
        <dbReference type="PIRSR" id="PIRSR600183-50"/>
    </source>
</evidence>
<dbReference type="CDD" id="cd06828">
    <property type="entry name" value="PLPDE_III_DapDC"/>
    <property type="match status" value="1"/>
</dbReference>
<dbReference type="GO" id="GO:0030170">
    <property type="term" value="F:pyridoxal phosphate binding"/>
    <property type="evidence" value="ECO:0007669"/>
    <property type="project" value="UniProtKB-UniRule"/>
</dbReference>
<feature type="domain" description="Orn/DAP/Arg decarboxylase 2 N-terminal" evidence="16">
    <location>
        <begin position="40"/>
        <end position="282"/>
    </location>
</feature>
<reference evidence="18" key="1">
    <citation type="submission" date="2014-12" db="EMBL/GenBank/DDBJ databases">
        <authorList>
            <person name="Salcher M.M."/>
        </authorList>
    </citation>
    <scope>NUCLEOTIDE SEQUENCE [LARGE SCALE GENOMIC DNA]</scope>
    <source>
        <strain evidence="18">MMS-10A-171</strain>
    </source>
</reference>
<dbReference type="OrthoDB" id="9802241at2"/>
<evidence type="ECO:0000256" key="2">
    <source>
        <dbReference type="ARBA" id="ARBA00022605"/>
    </source>
</evidence>
<dbReference type="InterPro" id="IPR009006">
    <property type="entry name" value="Ala_racemase/Decarboxylase_C"/>
</dbReference>
<proteinExistence type="inferred from homology"/>
<dbReference type="AlphaFoldDB" id="A0A0D6EXL2"/>
<comment type="subunit">
    <text evidence="12">Homodimer.</text>
</comment>
<dbReference type="EC" id="4.1.1.20" evidence="10 12"/>
<feature type="binding site" evidence="12">
    <location>
        <position position="373"/>
    </location>
    <ligand>
        <name>pyridoxal 5'-phosphate</name>
        <dbReference type="ChEBI" id="CHEBI:597326"/>
    </ligand>
</feature>
<evidence type="ECO:0000256" key="4">
    <source>
        <dbReference type="ARBA" id="ARBA00022898"/>
    </source>
</evidence>
<dbReference type="InterPro" id="IPR000183">
    <property type="entry name" value="Orn/DAP/Arg_de-COase"/>
</dbReference>
<feature type="binding site" evidence="12">
    <location>
        <position position="373"/>
    </location>
    <ligand>
        <name>substrate</name>
    </ligand>
</feature>
<dbReference type="GO" id="GO:0009089">
    <property type="term" value="P:lysine biosynthetic process via diaminopimelate"/>
    <property type="evidence" value="ECO:0007669"/>
    <property type="project" value="UniProtKB-UniRule"/>
</dbReference>
<evidence type="ECO:0000256" key="1">
    <source>
        <dbReference type="ARBA" id="ARBA00001933"/>
    </source>
</evidence>
<gene>
    <name evidence="12 17" type="primary">lysA</name>
    <name evidence="17" type="ORF">BN1208_1324</name>
</gene>
<dbReference type="Gene3D" id="2.40.37.10">
    <property type="entry name" value="Lyase, Ornithine Decarboxylase, Chain A, domain 1"/>
    <property type="match status" value="1"/>
</dbReference>
<dbReference type="PRINTS" id="PR01181">
    <property type="entry name" value="DAPDCRBXLASE"/>
</dbReference>
<dbReference type="Proteomes" id="UP000064007">
    <property type="component" value="Chromosome 1"/>
</dbReference>
<keyword evidence="18" id="KW-1185">Reference proteome</keyword>
<dbReference type="HOGENOM" id="CLU_026444_0_0_4"/>
<organism evidence="17 18">
    <name type="scientific">Candidatus Methylopumilus planktonicus</name>
    <dbReference type="NCBI Taxonomy" id="1581557"/>
    <lineage>
        <taxon>Bacteria</taxon>
        <taxon>Pseudomonadati</taxon>
        <taxon>Pseudomonadota</taxon>
        <taxon>Betaproteobacteria</taxon>
        <taxon>Nitrosomonadales</taxon>
        <taxon>Methylophilaceae</taxon>
        <taxon>Candidatus Methylopumilus</taxon>
    </lineage>
</organism>
<feature type="binding site" evidence="12">
    <location>
        <position position="319"/>
    </location>
    <ligand>
        <name>substrate</name>
    </ligand>
</feature>
<keyword evidence="3 12" id="KW-0210">Decarboxylase</keyword>
<dbReference type="UniPathway" id="UPA00034">
    <property type="reaction ID" value="UER00027"/>
</dbReference>
<feature type="binding site" evidence="12">
    <location>
        <position position="279"/>
    </location>
    <ligand>
        <name>substrate</name>
    </ligand>
</feature>
<dbReference type="Gene3D" id="3.20.20.10">
    <property type="entry name" value="Alanine racemase"/>
    <property type="match status" value="1"/>
</dbReference>
<dbReference type="RefSeq" id="WP_046488981.1">
    <property type="nucleotide sequence ID" value="NZ_LN827929.1"/>
</dbReference>
<accession>A0A0D6EXL2</accession>
<dbReference type="FunFam" id="2.40.37.10:FF:000003">
    <property type="entry name" value="Diaminopimelate decarboxylase"/>
    <property type="match status" value="1"/>
</dbReference>
<dbReference type="PANTHER" id="PTHR43727:SF2">
    <property type="entry name" value="GROUP IV DECARBOXYLASE"/>
    <property type="match status" value="1"/>
</dbReference>
<name>A0A0D6EXL2_9PROT</name>
<dbReference type="InterPro" id="IPR022644">
    <property type="entry name" value="De-COase2_N"/>
</dbReference>
<evidence type="ECO:0000256" key="7">
    <source>
        <dbReference type="ARBA" id="ARBA00050464"/>
    </source>
</evidence>
<evidence type="ECO:0000313" key="18">
    <source>
        <dbReference type="Proteomes" id="UP000064007"/>
    </source>
</evidence>
<dbReference type="NCBIfam" id="TIGR01048">
    <property type="entry name" value="lysA"/>
    <property type="match status" value="1"/>
</dbReference>
<protein>
    <recommendedName>
        <fullName evidence="11 12">Diaminopimelate decarboxylase</fullName>
        <shortName evidence="12">DAP decarboxylase</shortName>
        <shortName evidence="12">DAPDC</shortName>
        <ecNumber evidence="10 12">4.1.1.20</ecNumber>
    </recommendedName>
</protein>
<dbReference type="STRING" id="1581557.BN1208_1324"/>
<feature type="active site" description="Proton donor" evidence="13">
    <location>
        <position position="345"/>
    </location>
</feature>
<dbReference type="Pfam" id="PF02784">
    <property type="entry name" value="Orn_Arg_deC_N"/>
    <property type="match status" value="1"/>
</dbReference>
<feature type="binding site" evidence="12">
    <location>
        <position position="315"/>
    </location>
    <ligand>
        <name>substrate</name>
    </ligand>
</feature>
<sequence length="418" mass="46230">MGQTSFIHPAQGVLFAEGISLEAIAKEFGTPTYVYSKNTLIQTFESFKKGLLKTDHLICFAVKANSNIAILNLFASLGAGFDIVSGGELERVIYAGGDPQKIVFSGVGKTESEIVAALKANILCFNVESRSELIRIQEVAEKINIRASISIRVNPDVDAKTHPYISTGLKDNKFGVDFNQALSLYLDAKSMSYIDIKGIDCHIGSQIIELNPFIDALDRVLSLVDQLKKNNIHLSHIDIGGGIGICYQDESPPDFEIYIKEILNKIKDLNVKIIFEPGRALVGNAGVLLSKVEYLKQNDIKHFAIIDAAMNDLMRPTLYDAYHAIKLVREHDAKPQLFDVVGPVCESGDFIAKNRSLTLKENDLICIMSAGAYGMSMSSNYNSRGRAAEVMVDQDKLYEIRTREKSSDLFKLEKKLPL</sequence>
<keyword evidence="6 12" id="KW-0456">Lyase</keyword>
<feature type="binding site" evidence="12">
    <location>
        <position position="346"/>
    </location>
    <ligand>
        <name>substrate</name>
    </ligand>
</feature>
<comment type="cofactor">
    <cofactor evidence="1 12 13 14">
        <name>pyridoxal 5'-phosphate</name>
        <dbReference type="ChEBI" id="CHEBI:597326"/>
    </cofactor>
</comment>
<keyword evidence="5 12" id="KW-0457">Lysine biosynthesis</keyword>
<evidence type="ECO:0000256" key="14">
    <source>
        <dbReference type="RuleBase" id="RU003738"/>
    </source>
</evidence>
<evidence type="ECO:0000256" key="10">
    <source>
        <dbReference type="ARBA" id="ARBA00066427"/>
    </source>
</evidence>
<feature type="binding site" evidence="12">
    <location>
        <position position="242"/>
    </location>
    <ligand>
        <name>pyridoxal 5'-phosphate</name>
        <dbReference type="ChEBI" id="CHEBI:597326"/>
    </ligand>
</feature>
<comment type="similarity">
    <text evidence="9 12">Belongs to the Orn/Lys/Arg decarboxylase class-II family. LysA subfamily.</text>
</comment>
<evidence type="ECO:0000256" key="12">
    <source>
        <dbReference type="HAMAP-Rule" id="MF_02120"/>
    </source>
</evidence>
<dbReference type="KEGG" id="mbat:BN1208_1324"/>
<dbReference type="Pfam" id="PF00278">
    <property type="entry name" value="Orn_DAP_Arg_deC"/>
    <property type="match status" value="1"/>
</dbReference>
<dbReference type="InterPro" id="IPR002986">
    <property type="entry name" value="DAP_deCOOHase_LysA"/>
</dbReference>
<comment type="catalytic activity">
    <reaction evidence="7 12 14">
        <text>meso-2,6-diaminopimelate + H(+) = L-lysine + CO2</text>
        <dbReference type="Rhea" id="RHEA:15101"/>
        <dbReference type="ChEBI" id="CHEBI:15378"/>
        <dbReference type="ChEBI" id="CHEBI:16526"/>
        <dbReference type="ChEBI" id="CHEBI:32551"/>
        <dbReference type="ChEBI" id="CHEBI:57791"/>
        <dbReference type="EC" id="4.1.1.20"/>
    </reaction>
</comment>
<keyword evidence="4 12" id="KW-0663">Pyridoxal phosphate</keyword>